<keyword evidence="5 6" id="KW-0067">ATP-binding</keyword>
<dbReference type="NCBIfam" id="NF004630">
    <property type="entry name" value="PRK05974.1"/>
    <property type="match status" value="1"/>
</dbReference>
<dbReference type="Pfam" id="PF02700">
    <property type="entry name" value="PurS"/>
    <property type="match status" value="1"/>
</dbReference>
<dbReference type="OrthoDB" id="3479567at2"/>
<keyword evidence="4 6" id="KW-0658">Purine biosynthesis</keyword>
<evidence type="ECO:0000313" key="7">
    <source>
        <dbReference type="EMBL" id="BBL78421.1"/>
    </source>
</evidence>
<evidence type="ECO:0000256" key="2">
    <source>
        <dbReference type="ARBA" id="ARBA00022598"/>
    </source>
</evidence>
<evidence type="ECO:0000256" key="6">
    <source>
        <dbReference type="HAMAP-Rule" id="MF_01926"/>
    </source>
</evidence>
<dbReference type="GO" id="GO:0005737">
    <property type="term" value="C:cytoplasm"/>
    <property type="evidence" value="ECO:0007669"/>
    <property type="project" value="UniProtKB-SubCell"/>
</dbReference>
<dbReference type="PANTHER" id="PTHR34696">
    <property type="entry name" value="PHOSPHORIBOSYLFORMYLGLYCINAMIDINE SYNTHASE SUBUNIT PURS"/>
    <property type="match status" value="1"/>
</dbReference>
<dbReference type="UniPathway" id="UPA00074">
    <property type="reaction ID" value="UER00128"/>
</dbReference>
<reference evidence="7" key="1">
    <citation type="journal article" date="2019" name="Microbiol. Resour. Announc.">
        <title>Complete Genome Sequence of Rubrobacter xylanophilus Strain AA3-22, Isolated from Arima Onsen in Japan.</title>
        <authorList>
            <person name="Tomariguchi N."/>
            <person name="Miyazaki K."/>
        </authorList>
    </citation>
    <scope>NUCLEOTIDE SEQUENCE [LARGE SCALE GENOMIC DNA]</scope>
    <source>
        <strain evidence="7">AA3-22</strain>
    </source>
</reference>
<keyword evidence="8" id="KW-1185">Reference proteome</keyword>
<sequence length="74" mass="8292">MRVRVLVRPKQGILDPQGEAVRSALPALGFEGVRSVRVGRLIELELESDAEVEAMCRRLLANPTTEEYEWEVVG</sequence>
<evidence type="ECO:0000256" key="4">
    <source>
        <dbReference type="ARBA" id="ARBA00022755"/>
    </source>
</evidence>
<organism evidence="7 8">
    <name type="scientific">Rubrobacter xylanophilus</name>
    <dbReference type="NCBI Taxonomy" id="49319"/>
    <lineage>
        <taxon>Bacteria</taxon>
        <taxon>Bacillati</taxon>
        <taxon>Actinomycetota</taxon>
        <taxon>Rubrobacteria</taxon>
        <taxon>Rubrobacterales</taxon>
        <taxon>Rubrobacteraceae</taxon>
        <taxon>Rubrobacter</taxon>
    </lineage>
</organism>
<dbReference type="EMBL" id="AP019791">
    <property type="protein sequence ID" value="BBL78421.1"/>
    <property type="molecule type" value="Genomic_DNA"/>
</dbReference>
<protein>
    <recommendedName>
        <fullName evidence="6">Phosphoribosylformylglycinamidine synthase subunit PurS</fullName>
        <shortName evidence="6">FGAM synthase</shortName>
        <ecNumber evidence="6">6.3.5.3</ecNumber>
    </recommendedName>
    <alternativeName>
        <fullName evidence="6">Formylglycinamide ribonucleotide amidotransferase subunit III</fullName>
        <shortName evidence="6">FGAR amidotransferase III</shortName>
        <shortName evidence="6">FGAR-AT III</shortName>
    </alternativeName>
    <alternativeName>
        <fullName evidence="6">Phosphoribosylformylglycinamidine synthase subunit III</fullName>
    </alternativeName>
</protein>
<comment type="function">
    <text evidence="6">Part of the phosphoribosylformylglycinamidine synthase complex involved in the purines biosynthetic pathway. Catalyzes the ATP-dependent conversion of formylglycinamide ribonucleotide (FGAR) and glutamine to yield formylglycinamidine ribonucleotide (FGAM) and glutamate. The FGAM synthase complex is composed of three subunits. PurQ produces an ammonia molecule by converting glutamine to glutamate. PurL transfers the ammonia molecule to FGAR to form FGAM in an ATP-dependent manner. PurS interacts with PurQ and PurL and is thought to assist in the transfer of the ammonia molecule from PurQ to PurL.</text>
</comment>
<dbReference type="InterPro" id="IPR036604">
    <property type="entry name" value="PurS-like_sf"/>
</dbReference>
<keyword evidence="3 6" id="KW-0547">Nucleotide-binding</keyword>
<comment type="similarity">
    <text evidence="6">Belongs to the PurS family.</text>
</comment>
<dbReference type="PANTHER" id="PTHR34696:SF1">
    <property type="entry name" value="PHOSPHORIBOSYLFORMYLGLYCINAMIDINE SYNTHASE SUBUNIT PURS"/>
    <property type="match status" value="1"/>
</dbReference>
<comment type="pathway">
    <text evidence="6">Purine metabolism; IMP biosynthesis via de novo pathway; 5-amino-1-(5-phospho-D-ribosyl)imidazole from N(2)-formyl-N(1)-(5-phospho-D-ribosyl)glycinamide: step 1/2.</text>
</comment>
<dbReference type="SUPFAM" id="SSF82697">
    <property type="entry name" value="PurS-like"/>
    <property type="match status" value="1"/>
</dbReference>
<comment type="catalytic activity">
    <reaction evidence="6">
        <text>N(2)-formyl-N(1)-(5-phospho-beta-D-ribosyl)glycinamide + L-glutamine + ATP + H2O = 2-formamido-N(1)-(5-O-phospho-beta-D-ribosyl)acetamidine + L-glutamate + ADP + phosphate + H(+)</text>
        <dbReference type="Rhea" id="RHEA:17129"/>
        <dbReference type="ChEBI" id="CHEBI:15377"/>
        <dbReference type="ChEBI" id="CHEBI:15378"/>
        <dbReference type="ChEBI" id="CHEBI:29985"/>
        <dbReference type="ChEBI" id="CHEBI:30616"/>
        <dbReference type="ChEBI" id="CHEBI:43474"/>
        <dbReference type="ChEBI" id="CHEBI:58359"/>
        <dbReference type="ChEBI" id="CHEBI:147286"/>
        <dbReference type="ChEBI" id="CHEBI:147287"/>
        <dbReference type="ChEBI" id="CHEBI:456216"/>
        <dbReference type="EC" id="6.3.5.3"/>
    </reaction>
</comment>
<comment type="subcellular location">
    <subcellularLocation>
        <location evidence="6">Cytoplasm</location>
    </subcellularLocation>
</comment>
<evidence type="ECO:0000256" key="3">
    <source>
        <dbReference type="ARBA" id="ARBA00022741"/>
    </source>
</evidence>
<dbReference type="GO" id="GO:0005524">
    <property type="term" value="F:ATP binding"/>
    <property type="evidence" value="ECO:0007669"/>
    <property type="project" value="UniProtKB-UniRule"/>
</dbReference>
<name>A0A510HEP5_9ACTN</name>
<dbReference type="NCBIfam" id="TIGR00302">
    <property type="entry name" value="phosphoribosylformylglycinamidine synthase subunit PurS"/>
    <property type="match status" value="1"/>
</dbReference>
<dbReference type="EC" id="6.3.5.3" evidence="6"/>
<keyword evidence="2 6" id="KW-0436">Ligase</keyword>
<dbReference type="Proteomes" id="UP000318065">
    <property type="component" value="Chromosome"/>
</dbReference>
<comment type="subunit">
    <text evidence="6">Part of the FGAM synthase complex composed of 1 PurL, 1 PurQ and 2 PurS subunits.</text>
</comment>
<dbReference type="AlphaFoldDB" id="A0A510HEP5"/>
<dbReference type="RefSeq" id="WP_143526568.1">
    <property type="nucleotide sequence ID" value="NZ_AP019791.1"/>
</dbReference>
<evidence type="ECO:0000313" key="8">
    <source>
        <dbReference type="Proteomes" id="UP000318065"/>
    </source>
</evidence>
<accession>A0A510HEP5</accession>
<evidence type="ECO:0000256" key="5">
    <source>
        <dbReference type="ARBA" id="ARBA00022840"/>
    </source>
</evidence>
<dbReference type="GO" id="GO:0006189">
    <property type="term" value="P:'de novo' IMP biosynthetic process"/>
    <property type="evidence" value="ECO:0007669"/>
    <property type="project" value="UniProtKB-UniRule"/>
</dbReference>
<dbReference type="Gene3D" id="3.30.1280.10">
    <property type="entry name" value="Phosphoribosylformylglycinamidine synthase subunit PurS"/>
    <property type="match status" value="1"/>
</dbReference>
<evidence type="ECO:0000256" key="1">
    <source>
        <dbReference type="ARBA" id="ARBA00022490"/>
    </source>
</evidence>
<keyword evidence="1 6" id="KW-0963">Cytoplasm</keyword>
<gene>
    <name evidence="6 7" type="primary">purS</name>
    <name evidence="7" type="ORF">RxyAA322_02750</name>
</gene>
<dbReference type="HAMAP" id="MF_01926">
    <property type="entry name" value="PurS"/>
    <property type="match status" value="1"/>
</dbReference>
<dbReference type="InterPro" id="IPR003850">
    <property type="entry name" value="PurS"/>
</dbReference>
<dbReference type="GO" id="GO:0004642">
    <property type="term" value="F:phosphoribosylformylglycinamidine synthase activity"/>
    <property type="evidence" value="ECO:0007669"/>
    <property type="project" value="UniProtKB-UniRule"/>
</dbReference>
<proteinExistence type="inferred from homology"/>